<feature type="region of interest" description="Disordered" evidence="1">
    <location>
        <begin position="98"/>
        <end position="124"/>
    </location>
</feature>
<dbReference type="EMBL" id="BJZV01000035">
    <property type="protein sequence ID" value="GEP12307.1"/>
    <property type="molecule type" value="Genomic_DNA"/>
</dbReference>
<sequence length="195" mass="21899">MIHQREMATRQTRTRRPAAELAEKTDPQLKVFGMSVGFYDTVVAAPSQAAALRAWGTRQNLFKDGTARLVTEEKATKAALTQPGVVLRRPIGTKKPFGLDAGVPQIPDLPRSKPAAKKAPPKPVYRKALDRAEAELSRLESRRRSEQVNFDTRRRKLEAEEAEATSHFEEAQTRARERVEHTRRAYLEAGGKLET</sequence>
<evidence type="ECO:0000256" key="1">
    <source>
        <dbReference type="SAM" id="MobiDB-lite"/>
    </source>
</evidence>
<dbReference type="OrthoDB" id="7478510at2"/>
<organism evidence="2 3">
    <name type="scientific">Methylobacterium gnaphalii</name>
    <dbReference type="NCBI Taxonomy" id="1010610"/>
    <lineage>
        <taxon>Bacteria</taxon>
        <taxon>Pseudomonadati</taxon>
        <taxon>Pseudomonadota</taxon>
        <taxon>Alphaproteobacteria</taxon>
        <taxon>Hyphomicrobiales</taxon>
        <taxon>Methylobacteriaceae</taxon>
        <taxon>Methylobacterium</taxon>
    </lineage>
</organism>
<evidence type="ECO:0008006" key="4">
    <source>
        <dbReference type="Google" id="ProtNLM"/>
    </source>
</evidence>
<dbReference type="Proteomes" id="UP000321750">
    <property type="component" value="Unassembled WGS sequence"/>
</dbReference>
<evidence type="ECO:0000313" key="2">
    <source>
        <dbReference type="EMBL" id="GEP12307.1"/>
    </source>
</evidence>
<feature type="region of interest" description="Disordered" evidence="1">
    <location>
        <begin position="1"/>
        <end position="22"/>
    </location>
</feature>
<feature type="compositionally biased region" description="Basic and acidic residues" evidence="1">
    <location>
        <begin position="164"/>
        <end position="177"/>
    </location>
</feature>
<dbReference type="AlphaFoldDB" id="A0A512JQR8"/>
<comment type="caution">
    <text evidence="2">The sequence shown here is derived from an EMBL/GenBank/DDBJ whole genome shotgun (WGS) entry which is preliminary data.</text>
</comment>
<feature type="region of interest" description="Disordered" evidence="1">
    <location>
        <begin position="136"/>
        <end position="177"/>
    </location>
</feature>
<keyword evidence="3" id="KW-1185">Reference proteome</keyword>
<evidence type="ECO:0000313" key="3">
    <source>
        <dbReference type="Proteomes" id="UP000321750"/>
    </source>
</evidence>
<dbReference type="RefSeq" id="WP_147048694.1">
    <property type="nucleotide sequence ID" value="NZ_BJZV01000035.1"/>
</dbReference>
<name>A0A512JQR8_9HYPH</name>
<protein>
    <recommendedName>
        <fullName evidence="4">Cell envelope biogenesis protein TolA</fullName>
    </recommendedName>
</protein>
<feature type="compositionally biased region" description="Basic and acidic residues" evidence="1">
    <location>
        <begin position="136"/>
        <end position="146"/>
    </location>
</feature>
<proteinExistence type="predicted"/>
<reference evidence="2 3" key="1">
    <citation type="submission" date="2019-07" db="EMBL/GenBank/DDBJ databases">
        <title>Whole genome shotgun sequence of Methylobacterium gnaphalii NBRC 107716.</title>
        <authorList>
            <person name="Hosoyama A."/>
            <person name="Uohara A."/>
            <person name="Ohji S."/>
            <person name="Ichikawa N."/>
        </authorList>
    </citation>
    <scope>NUCLEOTIDE SEQUENCE [LARGE SCALE GENOMIC DNA]</scope>
    <source>
        <strain evidence="2 3">NBRC 107716</strain>
    </source>
</reference>
<accession>A0A512JQR8</accession>
<gene>
    <name evidence="2" type="ORF">MGN01_41520</name>
</gene>